<keyword evidence="2" id="KW-0472">Membrane</keyword>
<dbReference type="GO" id="GO:0071944">
    <property type="term" value="C:cell periphery"/>
    <property type="evidence" value="ECO:0007669"/>
    <property type="project" value="TreeGrafter"/>
</dbReference>
<gene>
    <name evidence="3" type="ORF">SNE40_015254</name>
</gene>
<dbReference type="InterPro" id="IPR036383">
    <property type="entry name" value="TSP1_rpt_sf"/>
</dbReference>
<sequence>MRVENDIISIEVEGSWSDWSYSVCSVSCGGGTRTRSRKCNMPSPSSGGRICSGETSGDIPCGEQACPEAALYIVPWVLFGVCLLINIFTLIWCIIRLKRRKLKQKMFGQVRDNNRLPEINRNESSTTANNEQSVYYVNTVINQNNYESLSPSLSDEYGAYASLK</sequence>
<proteinExistence type="predicted"/>
<accession>A0AAN8JFC6</accession>
<evidence type="ECO:0000313" key="3">
    <source>
        <dbReference type="EMBL" id="KAK6177076.1"/>
    </source>
</evidence>
<evidence type="ECO:0000256" key="2">
    <source>
        <dbReference type="SAM" id="Phobius"/>
    </source>
</evidence>
<dbReference type="PANTHER" id="PTHR16311:SF3">
    <property type="entry name" value="THROMBOSPONDIN TYPE-1 DOMAIN-CONTAINING PROTEIN 1"/>
    <property type="match status" value="1"/>
</dbReference>
<keyword evidence="2" id="KW-1133">Transmembrane helix</keyword>
<dbReference type="Gene3D" id="2.20.100.10">
    <property type="entry name" value="Thrombospondin type-1 (TSP1) repeat"/>
    <property type="match status" value="1"/>
</dbReference>
<organism evidence="3 4">
    <name type="scientific">Patella caerulea</name>
    <name type="common">Rayed Mediterranean limpet</name>
    <dbReference type="NCBI Taxonomy" id="87958"/>
    <lineage>
        <taxon>Eukaryota</taxon>
        <taxon>Metazoa</taxon>
        <taxon>Spiralia</taxon>
        <taxon>Lophotrochozoa</taxon>
        <taxon>Mollusca</taxon>
        <taxon>Gastropoda</taxon>
        <taxon>Patellogastropoda</taxon>
        <taxon>Patelloidea</taxon>
        <taxon>Patellidae</taxon>
        <taxon>Patella</taxon>
    </lineage>
</organism>
<dbReference type="AlphaFoldDB" id="A0AAN8JFC6"/>
<keyword evidence="1" id="KW-1015">Disulfide bond</keyword>
<keyword evidence="2" id="KW-0812">Transmembrane</keyword>
<dbReference type="Pfam" id="PF00090">
    <property type="entry name" value="TSP_1"/>
    <property type="match status" value="1"/>
</dbReference>
<dbReference type="EMBL" id="JAZGQO010000010">
    <property type="protein sequence ID" value="KAK6177076.1"/>
    <property type="molecule type" value="Genomic_DNA"/>
</dbReference>
<comment type="caution">
    <text evidence="3">The sequence shown here is derived from an EMBL/GenBank/DDBJ whole genome shotgun (WGS) entry which is preliminary data.</text>
</comment>
<dbReference type="PROSITE" id="PS50092">
    <property type="entry name" value="TSP1"/>
    <property type="match status" value="1"/>
</dbReference>
<dbReference type="SMART" id="SM00209">
    <property type="entry name" value="TSP1"/>
    <property type="match status" value="1"/>
</dbReference>
<dbReference type="PANTHER" id="PTHR16311">
    <property type="entry name" value="THROMBOSPONDIN TYPE I DOMAIN-CONTAINING 1"/>
    <property type="match status" value="1"/>
</dbReference>
<dbReference type="FunFam" id="2.20.100.10:FF:000001">
    <property type="entry name" value="semaphorin-5A isoform X1"/>
    <property type="match status" value="1"/>
</dbReference>
<name>A0AAN8JFC6_PATCE</name>
<dbReference type="InterPro" id="IPR038877">
    <property type="entry name" value="THSD1"/>
</dbReference>
<protein>
    <submittedName>
        <fullName evidence="3">Uncharacterized protein</fullName>
    </submittedName>
</protein>
<dbReference type="SUPFAM" id="SSF82895">
    <property type="entry name" value="TSP-1 type 1 repeat"/>
    <property type="match status" value="1"/>
</dbReference>
<keyword evidence="4" id="KW-1185">Reference proteome</keyword>
<dbReference type="Proteomes" id="UP001347796">
    <property type="component" value="Unassembled WGS sequence"/>
</dbReference>
<feature type="transmembrane region" description="Helical" evidence="2">
    <location>
        <begin position="73"/>
        <end position="95"/>
    </location>
</feature>
<evidence type="ECO:0000313" key="4">
    <source>
        <dbReference type="Proteomes" id="UP001347796"/>
    </source>
</evidence>
<dbReference type="InterPro" id="IPR000884">
    <property type="entry name" value="TSP1_rpt"/>
</dbReference>
<evidence type="ECO:0000256" key="1">
    <source>
        <dbReference type="ARBA" id="ARBA00023157"/>
    </source>
</evidence>
<reference evidence="3 4" key="1">
    <citation type="submission" date="2024-01" db="EMBL/GenBank/DDBJ databases">
        <title>The genome of the rayed Mediterranean limpet Patella caerulea (Linnaeus, 1758).</title>
        <authorList>
            <person name="Anh-Thu Weber A."/>
            <person name="Halstead-Nussloch G."/>
        </authorList>
    </citation>
    <scope>NUCLEOTIDE SEQUENCE [LARGE SCALE GENOMIC DNA]</scope>
    <source>
        <strain evidence="3">AATW-2023a</strain>
        <tissue evidence="3">Whole specimen</tissue>
    </source>
</reference>